<dbReference type="Proteomes" id="UP000057737">
    <property type="component" value="Unassembled WGS sequence"/>
</dbReference>
<evidence type="ECO:0000313" key="5">
    <source>
        <dbReference type="EMBL" id="KWV61216.1"/>
    </source>
</evidence>
<evidence type="ECO:0000313" key="3">
    <source>
        <dbReference type="EMBL" id="KWV55778.1"/>
    </source>
</evidence>
<evidence type="ECO:0000313" key="6">
    <source>
        <dbReference type="Proteomes" id="UP000057737"/>
    </source>
</evidence>
<name>A0A109K5V1_9BRAD</name>
<dbReference type="EMBL" id="LNCU01000003">
    <property type="protein sequence ID" value="KWV61216.1"/>
    <property type="molecule type" value="Genomic_DNA"/>
</dbReference>
<dbReference type="EMBL" id="LNCU01000071">
    <property type="protein sequence ID" value="KWV54506.1"/>
    <property type="molecule type" value="Genomic_DNA"/>
</dbReference>
<protein>
    <submittedName>
        <fullName evidence="5">Uncharacterized protein</fullName>
    </submittedName>
</protein>
<evidence type="ECO:0000313" key="2">
    <source>
        <dbReference type="EMBL" id="KWV54506.1"/>
    </source>
</evidence>
<evidence type="ECO:0000313" key="4">
    <source>
        <dbReference type="EMBL" id="KWV60842.1"/>
    </source>
</evidence>
<evidence type="ECO:0000313" key="1">
    <source>
        <dbReference type="EMBL" id="KWV54020.1"/>
    </source>
</evidence>
<proteinExistence type="predicted"/>
<sequence>MIRERTLQKRKKLVGTLPITGELLRGTLLERVVRHKSGCPKCARGEGHQVYVLTVSYGRGQTQQISVRRERVAEVRRWLDNYQKLKETIEQICELNHDLLRPDPAVPHPGRKRRD</sequence>
<dbReference type="EMBL" id="LNCU01000011">
    <property type="protein sequence ID" value="KWV60842.1"/>
    <property type="molecule type" value="Genomic_DNA"/>
</dbReference>
<accession>A0A109K5V1</accession>
<reference evidence="5 6" key="1">
    <citation type="submission" date="2015-11" db="EMBL/GenBank/DDBJ databases">
        <title>Draft Genome Sequence of the Strain BR 10303 (Bradyrhizobium sp.) isolated from nodules of Centrolobium paraense.</title>
        <authorList>
            <person name="Zelli J.E."/>
            <person name="Simoes-Araujo J.L."/>
            <person name="Barauna A.C."/>
            <person name="Silva K."/>
        </authorList>
    </citation>
    <scope>NUCLEOTIDE SEQUENCE [LARGE SCALE GENOMIC DNA]</scope>
    <source>
        <strain evidence="5 6">BR 10303</strain>
    </source>
</reference>
<dbReference type="EMBL" id="LNCU01000073">
    <property type="protein sequence ID" value="KWV54020.1"/>
    <property type="molecule type" value="Genomic_DNA"/>
</dbReference>
<organism evidence="5 6">
    <name type="scientific">Bradyrhizobium macuxiense</name>
    <dbReference type="NCBI Taxonomy" id="1755647"/>
    <lineage>
        <taxon>Bacteria</taxon>
        <taxon>Pseudomonadati</taxon>
        <taxon>Pseudomonadota</taxon>
        <taxon>Alphaproteobacteria</taxon>
        <taxon>Hyphomicrobiales</taxon>
        <taxon>Nitrobacteraceae</taxon>
        <taxon>Bradyrhizobium</taxon>
    </lineage>
</organism>
<dbReference type="EMBL" id="LNCU01000061">
    <property type="protein sequence ID" value="KWV55778.1"/>
    <property type="molecule type" value="Genomic_DNA"/>
</dbReference>
<keyword evidence="6" id="KW-1185">Reference proteome</keyword>
<comment type="caution">
    <text evidence="5">The sequence shown here is derived from an EMBL/GenBank/DDBJ whole genome shotgun (WGS) entry which is preliminary data.</text>
</comment>
<dbReference type="AlphaFoldDB" id="A0A109K5V1"/>
<gene>
    <name evidence="3" type="ORF">AS156_00195</name>
    <name evidence="2" type="ORF">AS156_07180</name>
    <name evidence="1" type="ORF">AS156_07190</name>
    <name evidence="5" type="ORF">AS156_25690</name>
    <name evidence="4" type="ORF">AS156_27820</name>
</gene>